<gene>
    <name evidence="2" type="ORF">HT99x_007250</name>
    <name evidence="1" type="ORF">HT99x_01663</name>
</gene>
<reference evidence="2" key="2">
    <citation type="journal article" date="2016" name="Genome Announc.">
        <title>Draft Genome Sequences of Two Novel Amoeba-Resistant Intranuclear Bacteria, 'Candidatus Berkiella cookevillensis' and 'Candidatus Berkiella aquae'.</title>
        <authorList>
            <person name="Mehari Y.T."/>
            <person name="Arivett B.A."/>
            <person name="Farone A.L."/>
            <person name="Gunderson J.H."/>
            <person name="Farone M.B."/>
        </authorList>
    </citation>
    <scope>NUCLEOTIDE SEQUENCE</scope>
    <source>
        <strain evidence="2">HT99</strain>
    </source>
</reference>
<comment type="caution">
    <text evidence="1">The sequence shown here is derived from an EMBL/GenBank/DDBJ whole genome shotgun (WGS) entry which is preliminary data.</text>
</comment>
<dbReference type="EMBL" id="LKAJ01000006">
    <property type="protein sequence ID" value="KRG21107.1"/>
    <property type="molecule type" value="Genomic_DNA"/>
</dbReference>
<sequence>MHSADQQMLEILKVYEHHITQFDRLMHVIDTLKLENKRLRECLMNQVCDKQPAKPRVVCRPLV</sequence>
<dbReference type="Proteomes" id="UP000051497">
    <property type="component" value="Unassembled WGS sequence"/>
</dbReference>
<organism evidence="1">
    <name type="scientific">Candidatus Berkiella aquae</name>
    <dbReference type="NCBI Taxonomy" id="295108"/>
    <lineage>
        <taxon>Bacteria</taxon>
        <taxon>Pseudomonadati</taxon>
        <taxon>Pseudomonadota</taxon>
        <taxon>Gammaproteobacteria</taxon>
        <taxon>Candidatus Berkiellales</taxon>
        <taxon>Candidatus Berkiellaceae</taxon>
        <taxon>Candidatus Berkiella</taxon>
    </lineage>
</organism>
<protein>
    <submittedName>
        <fullName evidence="1">Uncharacterized protein</fullName>
    </submittedName>
</protein>
<evidence type="ECO:0000313" key="2">
    <source>
        <dbReference type="EMBL" id="MCS5711225.1"/>
    </source>
</evidence>
<keyword evidence="3" id="KW-1185">Reference proteome</keyword>
<reference evidence="2" key="3">
    <citation type="submission" date="2021-06" db="EMBL/GenBank/DDBJ databases">
        <title>Genomic Description and Analysis of Intracellular Bacteria, Candidatus Berkiella cookevillensis and Candidatus Berkiella aquae.</title>
        <authorList>
            <person name="Kidane D.T."/>
            <person name="Mehari Y.T."/>
            <person name="Rice F.C."/>
            <person name="Arivett B.A."/>
            <person name="Farone A.L."/>
            <person name="Berk S.G."/>
            <person name="Farone M.B."/>
        </authorList>
    </citation>
    <scope>NUCLEOTIDE SEQUENCE</scope>
    <source>
        <strain evidence="2">HT99</strain>
    </source>
</reference>
<proteinExistence type="predicted"/>
<dbReference type="RefSeq" id="WP_075066292.1">
    <property type="nucleotide sequence ID" value="NZ_LKAJ02000001.1"/>
</dbReference>
<name>A0A0Q9YY74_9GAMM</name>
<accession>A0A0Q9YY74</accession>
<reference evidence="1" key="1">
    <citation type="submission" date="2015-09" db="EMBL/GenBank/DDBJ databases">
        <title>Draft Genome Sequences of Two Novel Amoeba-resistant Intranuclear Bacteria, Candidatus Berkiella cookevillensis and Candidatus Berkiella aquae.</title>
        <authorList>
            <person name="Mehari Y.T."/>
            <person name="Arivett B.A."/>
            <person name="Farone A.L."/>
            <person name="Gunderson J.H."/>
            <person name="Farone M.B."/>
        </authorList>
    </citation>
    <scope>NUCLEOTIDE SEQUENCE [LARGE SCALE GENOMIC DNA]</scope>
    <source>
        <strain evidence="1">HT99</strain>
    </source>
</reference>
<evidence type="ECO:0000313" key="3">
    <source>
        <dbReference type="Proteomes" id="UP000051497"/>
    </source>
</evidence>
<evidence type="ECO:0000313" key="1">
    <source>
        <dbReference type="EMBL" id="KRG21107.1"/>
    </source>
</evidence>
<dbReference type="AlphaFoldDB" id="A0A0Q9YY74"/>
<dbReference type="EMBL" id="LKAJ02000001">
    <property type="protein sequence ID" value="MCS5711225.1"/>
    <property type="molecule type" value="Genomic_DNA"/>
</dbReference>